<dbReference type="NCBIfam" id="NF047646">
    <property type="entry name" value="REP_Tyr_transpos"/>
    <property type="match status" value="1"/>
</dbReference>
<dbReference type="InterPro" id="IPR002686">
    <property type="entry name" value="Transposase_17"/>
</dbReference>
<organism evidence="2 3">
    <name type="scientific">Pseudomonas marginalis pv. marginalis</name>
    <dbReference type="NCBI Taxonomy" id="97473"/>
    <lineage>
        <taxon>Bacteria</taxon>
        <taxon>Pseudomonadati</taxon>
        <taxon>Pseudomonadota</taxon>
        <taxon>Gammaproteobacteria</taxon>
        <taxon>Pseudomonadales</taxon>
        <taxon>Pseudomonadaceae</taxon>
        <taxon>Pseudomonas</taxon>
    </lineage>
</organism>
<dbReference type="SUPFAM" id="SSF143422">
    <property type="entry name" value="Transposase IS200-like"/>
    <property type="match status" value="1"/>
</dbReference>
<accession>A0A3M4AUP3</accession>
<reference evidence="2 3" key="1">
    <citation type="submission" date="2018-08" db="EMBL/GenBank/DDBJ databases">
        <title>Recombination of ecologically and evolutionarily significant loci maintains genetic cohesion in the Pseudomonas syringae species complex.</title>
        <authorList>
            <person name="Dillon M."/>
            <person name="Thakur S."/>
            <person name="Almeida R.N.D."/>
            <person name="Weir B.S."/>
            <person name="Guttman D.S."/>
        </authorList>
    </citation>
    <scope>NUCLEOTIDE SEQUENCE [LARGE SCALE GENOMIC DNA]</scope>
    <source>
        <strain evidence="2 3">ICMP 3555</strain>
    </source>
</reference>
<evidence type="ECO:0000313" key="2">
    <source>
        <dbReference type="EMBL" id="RMP10589.1"/>
    </source>
</evidence>
<comment type="caution">
    <text evidence="2">The sequence shown here is derived from an EMBL/GenBank/DDBJ whole genome shotgun (WGS) entry which is preliminary data.</text>
</comment>
<protein>
    <recommendedName>
        <fullName evidence="1">Transposase IS200-like domain-containing protein</fullName>
    </recommendedName>
</protein>
<evidence type="ECO:0000259" key="1">
    <source>
        <dbReference type="SMART" id="SM01321"/>
    </source>
</evidence>
<dbReference type="Pfam" id="PF01797">
    <property type="entry name" value="Y1_Tnp"/>
    <property type="match status" value="1"/>
</dbReference>
<proteinExistence type="predicted"/>
<dbReference type="AlphaFoldDB" id="A0A3M4AUP3"/>
<dbReference type="SMART" id="SM01321">
    <property type="entry name" value="Y1_Tnp"/>
    <property type="match status" value="1"/>
</dbReference>
<dbReference type="GO" id="GO:0004803">
    <property type="term" value="F:transposase activity"/>
    <property type="evidence" value="ECO:0007669"/>
    <property type="project" value="InterPro"/>
</dbReference>
<keyword evidence="3" id="KW-1185">Reference proteome</keyword>
<dbReference type="Gene3D" id="3.30.70.1290">
    <property type="entry name" value="Transposase IS200-like"/>
    <property type="match status" value="1"/>
</dbReference>
<dbReference type="GO" id="GO:0043565">
    <property type="term" value="F:sequence-specific DNA binding"/>
    <property type="evidence" value="ECO:0007669"/>
    <property type="project" value="TreeGrafter"/>
</dbReference>
<evidence type="ECO:0000313" key="3">
    <source>
        <dbReference type="Proteomes" id="UP000276587"/>
    </source>
</evidence>
<name>A0A3M4AUP3_PSEMA</name>
<dbReference type="GO" id="GO:0006313">
    <property type="term" value="P:DNA transposition"/>
    <property type="evidence" value="ECO:0007669"/>
    <property type="project" value="InterPro"/>
</dbReference>
<gene>
    <name evidence="2" type="ORF">ALQ29_01948</name>
</gene>
<dbReference type="InterPro" id="IPR036515">
    <property type="entry name" value="Transposase_17_sf"/>
</dbReference>
<dbReference type="RefSeq" id="WP_064052818.1">
    <property type="nucleotide sequence ID" value="NZ_RBPW01000290.1"/>
</dbReference>
<dbReference type="PANTHER" id="PTHR36966:SF1">
    <property type="entry name" value="REP-ASSOCIATED TYROSINE TRANSPOSASE"/>
    <property type="match status" value="1"/>
</dbReference>
<feature type="domain" description="Transposase IS200-like" evidence="1">
    <location>
        <begin position="17"/>
        <end position="131"/>
    </location>
</feature>
<dbReference type="Proteomes" id="UP000276587">
    <property type="component" value="Unassembled WGS sequence"/>
</dbReference>
<dbReference type="InterPro" id="IPR052715">
    <property type="entry name" value="RAYT_transposase"/>
</dbReference>
<dbReference type="PANTHER" id="PTHR36966">
    <property type="entry name" value="REP-ASSOCIATED TYROSINE TRANSPOSASE"/>
    <property type="match status" value="1"/>
</dbReference>
<sequence length="152" mass="18159">MRPTPQSHRLRHGRYSEHGRSYLITVVVHHRQRLFTDLSLGRLLVAEFRQAHERGLVDSLAWVIMPDHIHWLFELKQMTLADVVRRMKSRSTLTINRRRQSKERVWQPGYHDRAVREEDDIRKMARYIIANPLRAGLVERVGDYSLWDAAWL</sequence>
<dbReference type="EMBL" id="RBQF01000134">
    <property type="protein sequence ID" value="RMP10589.1"/>
    <property type="molecule type" value="Genomic_DNA"/>
</dbReference>